<feature type="transmembrane region" description="Helical" evidence="1">
    <location>
        <begin position="6"/>
        <end position="29"/>
    </location>
</feature>
<dbReference type="RefSeq" id="WP_015327015.1">
    <property type="nucleotide sequence ID" value="NC_019978.1"/>
</dbReference>
<dbReference type="EMBL" id="CP003359">
    <property type="protein sequence ID" value="AGB41293.1"/>
    <property type="molecule type" value="Genomic_DNA"/>
</dbReference>
<keyword evidence="1" id="KW-1133">Transmembrane helix</keyword>
<evidence type="ECO:0000313" key="3">
    <source>
        <dbReference type="Proteomes" id="UP000010880"/>
    </source>
</evidence>
<keyword evidence="1" id="KW-0472">Membrane</keyword>
<protein>
    <submittedName>
        <fullName evidence="2">Uncharacterized protein</fullName>
    </submittedName>
</protein>
<accession>L0KB57</accession>
<organism evidence="2 3">
    <name type="scientific">Halobacteroides halobius (strain ATCC 35273 / DSM 5150 / MD-1)</name>
    <dbReference type="NCBI Taxonomy" id="748449"/>
    <lineage>
        <taxon>Bacteria</taxon>
        <taxon>Bacillati</taxon>
        <taxon>Bacillota</taxon>
        <taxon>Clostridia</taxon>
        <taxon>Halanaerobiales</taxon>
        <taxon>Halobacteroidaceae</taxon>
        <taxon>Halobacteroides</taxon>
    </lineage>
</organism>
<gene>
    <name evidence="2" type="ordered locus">Halha_1348</name>
</gene>
<feature type="transmembrane region" description="Helical" evidence="1">
    <location>
        <begin position="41"/>
        <end position="59"/>
    </location>
</feature>
<evidence type="ECO:0000256" key="1">
    <source>
        <dbReference type="SAM" id="Phobius"/>
    </source>
</evidence>
<dbReference type="AlphaFoldDB" id="L0KB57"/>
<proteinExistence type="predicted"/>
<dbReference type="STRING" id="748449.Halha_1348"/>
<reference evidence="3" key="1">
    <citation type="submission" date="2012-02" db="EMBL/GenBank/DDBJ databases">
        <title>The complete genome of Halobacteroides halobius DSM 5150.</title>
        <authorList>
            <person name="Lucas S."/>
            <person name="Copeland A."/>
            <person name="Lapidus A."/>
            <person name="Glavina del Rio T."/>
            <person name="Dalin E."/>
            <person name="Tice H."/>
            <person name="Bruce D."/>
            <person name="Goodwin L."/>
            <person name="Pitluck S."/>
            <person name="Peters L."/>
            <person name="Mikhailova N."/>
            <person name="Gu W."/>
            <person name="Kyrpides N."/>
            <person name="Mavromatis K."/>
            <person name="Ivanova N."/>
            <person name="Brettin T."/>
            <person name="Detter J.C."/>
            <person name="Han C."/>
            <person name="Larimer F."/>
            <person name="Land M."/>
            <person name="Hauser L."/>
            <person name="Markowitz V."/>
            <person name="Cheng J.-F."/>
            <person name="Hugenholtz P."/>
            <person name="Woyke T."/>
            <person name="Wu D."/>
            <person name="Tindall B."/>
            <person name="Pomrenke H."/>
            <person name="Brambilla E."/>
            <person name="Klenk H.-P."/>
            <person name="Eisen J.A."/>
        </authorList>
    </citation>
    <scope>NUCLEOTIDE SEQUENCE [LARGE SCALE GENOMIC DNA]</scope>
    <source>
        <strain evidence="3">ATCC 35273 / DSM 5150 / MD-1</strain>
    </source>
</reference>
<name>L0KB57_HALHC</name>
<feature type="transmembrane region" description="Helical" evidence="1">
    <location>
        <begin position="79"/>
        <end position="95"/>
    </location>
</feature>
<keyword evidence="3" id="KW-1185">Reference proteome</keyword>
<dbReference type="HOGENOM" id="CLU_2355810_0_0_9"/>
<dbReference type="KEGG" id="hhl:Halha_1348"/>
<sequence>MKEKIYKLLWAGFILALLTGVIVSISSFLQKEVITPIKISDALFIEFLVLFTLGNFLYFKDKVLFTKKDETNDNQGWELVVISLPIVLFSILITLI</sequence>
<evidence type="ECO:0000313" key="2">
    <source>
        <dbReference type="EMBL" id="AGB41293.1"/>
    </source>
</evidence>
<dbReference type="Proteomes" id="UP000010880">
    <property type="component" value="Chromosome"/>
</dbReference>
<keyword evidence="1" id="KW-0812">Transmembrane</keyword>